<dbReference type="AlphaFoldDB" id="A0A1I3CKH2"/>
<feature type="region of interest" description="Disordered" evidence="3">
    <location>
        <begin position="894"/>
        <end position="931"/>
    </location>
</feature>
<name>A0A1I3CKH2_9RHOB</name>
<dbReference type="Pfam" id="PF00353">
    <property type="entry name" value="HemolysinCabind"/>
    <property type="match status" value="11"/>
</dbReference>
<dbReference type="OrthoDB" id="9342475at2"/>
<reference evidence="4 5" key="1">
    <citation type="submission" date="2016-10" db="EMBL/GenBank/DDBJ databases">
        <authorList>
            <person name="de Groot N.N."/>
        </authorList>
    </citation>
    <scope>NUCLEOTIDE SEQUENCE [LARGE SCALE GENOMIC DNA]</scope>
    <source>
        <strain evidence="4 5">DSM 8537</strain>
    </source>
</reference>
<dbReference type="GO" id="GO:0005576">
    <property type="term" value="C:extracellular region"/>
    <property type="evidence" value="ECO:0007669"/>
    <property type="project" value="UniProtKB-SubCell"/>
</dbReference>
<evidence type="ECO:0000313" key="4">
    <source>
        <dbReference type="EMBL" id="SFH74701.1"/>
    </source>
</evidence>
<dbReference type="Gene3D" id="2.150.10.10">
    <property type="entry name" value="Serralysin-like metalloprotease, C-terminal"/>
    <property type="match status" value="8"/>
</dbReference>
<dbReference type="GO" id="GO:0005509">
    <property type="term" value="F:calcium ion binding"/>
    <property type="evidence" value="ECO:0007669"/>
    <property type="project" value="InterPro"/>
</dbReference>
<dbReference type="Proteomes" id="UP000183635">
    <property type="component" value="Unassembled WGS sequence"/>
</dbReference>
<accession>A0A1I3CKH2</accession>
<dbReference type="EMBL" id="FOPU01000031">
    <property type="protein sequence ID" value="SFH74701.1"/>
    <property type="molecule type" value="Genomic_DNA"/>
</dbReference>
<sequence>MRYRHIATYAGTDAAFVNNITGLQTHAGPDGYALYSTTHLGGGIAAYRIPGAEQPIQIMSAQAYPAAAGYAGVPGAAVLDLGGDSVLLGTGLRNASGAAIRLGGQGDFLDSAAPLTPGVLPQDLIQLGQFRTPLGNFLYSARDGQTAIDVWRVGGDGGISHVTRAQLPVGAGVQGTELDAMHVATMADRSFILAASGMGNYVSVQMIHADGSLGSAQMLWSWNGLGMDQPSHIDSVTVGGVTYVVIAASQSSSLTMMRLTYAGELLPVDHIVDERTTRFAGATALETVQMDGRAYVFVGGGDDGISVFTVMPGGKLLHLATLADTDDRTLAGVSAISATVIDGRIAVFVSSRTERGITQFVFEPGGIGLTRVVGAGVQGGTDGSDMMQASAGTTEMLGGDGDDILISGSSPVSMTGGAGADVFAVTEVNGRITITDFELGVDRLDLSLLGMIRSTSQLVFRPQAFGIKIFYGNSVIFLMTKDNTMLQASAFDNSLFPISHYAAPNMRTVVHGTARNDTLSAARNGSQVFGYLGNDLLLGGVGNDMLNGGAGHDTLRGGAGKDTLFGLTGNDRLLGGDGDDKLYGGAGDDTLYGGEGDDILSGQAGNDRLFGENGNDRLIDLLGNNTLWGGNGNDYLRIGNAAGRLSGDNGNDTLISGAGNDYLSGGAGNDSMVSGAGNDTLIGDAGNDYMSGGAGNDSMDGGTGNDTLYGGAGHDLLQGGLGDDKLYGGDGHDTLWGDSGADMLSGGEGHDLLSGGTGNDSLFGGGGSDTLYGGAGDDFLAGETGNDTLYGSLGNDSLFGGEGHDLLDGGAGNDVLRGGDGHDTLLGGDGDDLLFGEAGNNSLRGGAGNDTLWGDAGNDYLVGEDGDDQLYGMLGADTLFGGLGNDLLDGGDGDDLLGGSDGNDTLRGGGGHDVLGGGAGDDRLEGGAGNDTLTGGAGADSFVFVGLDNFDDSLDLITDFQTGLDRIDFSGLNLSFIGTDTFSAAGQIRADLSQPGAGRLLVDLDGDGRADLTIELTGLDTIGAGDLLL</sequence>
<dbReference type="PANTHER" id="PTHR38340">
    <property type="entry name" value="S-LAYER PROTEIN"/>
    <property type="match status" value="1"/>
</dbReference>
<protein>
    <submittedName>
        <fullName evidence="4">Ca2+-binding protein, RTX toxin-related</fullName>
    </submittedName>
</protein>
<evidence type="ECO:0000313" key="5">
    <source>
        <dbReference type="Proteomes" id="UP000183635"/>
    </source>
</evidence>
<dbReference type="InterPro" id="IPR001343">
    <property type="entry name" value="Hemolysn_Ca-bd"/>
</dbReference>
<dbReference type="STRING" id="34004.SAMN04488021_13141"/>
<comment type="subcellular location">
    <subcellularLocation>
        <location evidence="1">Secreted</location>
    </subcellularLocation>
</comment>
<dbReference type="PROSITE" id="PS00330">
    <property type="entry name" value="HEMOLYSIN_CALCIUM"/>
    <property type="match status" value="11"/>
</dbReference>
<organism evidence="4 5">
    <name type="scientific">Paracoccus aminovorans</name>
    <dbReference type="NCBI Taxonomy" id="34004"/>
    <lineage>
        <taxon>Bacteria</taxon>
        <taxon>Pseudomonadati</taxon>
        <taxon>Pseudomonadota</taxon>
        <taxon>Alphaproteobacteria</taxon>
        <taxon>Rhodobacterales</taxon>
        <taxon>Paracoccaceae</taxon>
        <taxon>Paracoccus</taxon>
    </lineage>
</organism>
<keyword evidence="2" id="KW-0964">Secreted</keyword>
<evidence type="ECO:0000256" key="1">
    <source>
        <dbReference type="ARBA" id="ARBA00004613"/>
    </source>
</evidence>
<feature type="compositionally biased region" description="Gly residues" evidence="3">
    <location>
        <begin position="907"/>
        <end position="919"/>
    </location>
</feature>
<dbReference type="PRINTS" id="PR00313">
    <property type="entry name" value="CABNDNGRPT"/>
</dbReference>
<gene>
    <name evidence="4" type="ORF">SAMN04488021_13141</name>
</gene>
<keyword evidence="5" id="KW-1185">Reference proteome</keyword>
<dbReference type="Gene3D" id="2.130.10.10">
    <property type="entry name" value="YVTN repeat-like/Quinoprotein amine dehydrogenase"/>
    <property type="match status" value="1"/>
</dbReference>
<dbReference type="InterPro" id="IPR011049">
    <property type="entry name" value="Serralysin-like_metalloprot_C"/>
</dbReference>
<dbReference type="InterPro" id="IPR015943">
    <property type="entry name" value="WD40/YVTN_repeat-like_dom_sf"/>
</dbReference>
<evidence type="ECO:0000256" key="3">
    <source>
        <dbReference type="SAM" id="MobiDB-lite"/>
    </source>
</evidence>
<dbReference type="InterPro" id="IPR018511">
    <property type="entry name" value="Hemolysin-typ_Ca-bd_CS"/>
</dbReference>
<dbReference type="RefSeq" id="WP_074969485.1">
    <property type="nucleotide sequence ID" value="NZ_FOPU01000031.1"/>
</dbReference>
<dbReference type="InterPro" id="IPR050557">
    <property type="entry name" value="RTX_toxin/Mannuronan_C5-epim"/>
</dbReference>
<dbReference type="PANTHER" id="PTHR38340:SF1">
    <property type="entry name" value="S-LAYER PROTEIN"/>
    <property type="match status" value="1"/>
</dbReference>
<proteinExistence type="predicted"/>
<evidence type="ECO:0000256" key="2">
    <source>
        <dbReference type="ARBA" id="ARBA00022525"/>
    </source>
</evidence>
<dbReference type="SUPFAM" id="SSF51120">
    <property type="entry name" value="beta-Roll"/>
    <property type="match status" value="4"/>
</dbReference>